<feature type="transmembrane region" description="Helical" evidence="8">
    <location>
        <begin position="65"/>
        <end position="83"/>
    </location>
</feature>
<dbReference type="Pfam" id="PF06217">
    <property type="entry name" value="GAGA_bind"/>
    <property type="match status" value="1"/>
</dbReference>
<dbReference type="InterPro" id="IPR010409">
    <property type="entry name" value="GAGA-bd_tscrpt_act"/>
</dbReference>
<evidence type="ECO:0000313" key="10">
    <source>
        <dbReference type="Proteomes" id="UP000008311"/>
    </source>
</evidence>
<keyword evidence="3 7" id="KW-0805">Transcription regulation</keyword>
<evidence type="ECO:0000256" key="1">
    <source>
        <dbReference type="ARBA" id="ARBA00004123"/>
    </source>
</evidence>
<dbReference type="Proteomes" id="UP000008311">
    <property type="component" value="Unassembled WGS sequence"/>
</dbReference>
<accession>B9S3E4</accession>
<evidence type="ECO:0000313" key="9">
    <source>
        <dbReference type="EMBL" id="EEF41926.1"/>
    </source>
</evidence>
<name>B9S3E4_RICCO</name>
<comment type="function">
    <text evidence="7">Transcriptional regulator that specifically binds to GA-rich elements (GAGA-repeats) present in regulatory sequences of genes involved in developmental processes.</text>
</comment>
<evidence type="ECO:0000256" key="6">
    <source>
        <dbReference type="ARBA" id="ARBA00023242"/>
    </source>
</evidence>
<dbReference type="EMBL" id="EQ973857">
    <property type="protein sequence ID" value="EEF41926.1"/>
    <property type="molecule type" value="Genomic_DNA"/>
</dbReference>
<evidence type="ECO:0000256" key="4">
    <source>
        <dbReference type="ARBA" id="ARBA00023125"/>
    </source>
</evidence>
<dbReference type="GO" id="GO:0005634">
    <property type="term" value="C:nucleus"/>
    <property type="evidence" value="ECO:0007669"/>
    <property type="project" value="UniProtKB-SubCell"/>
</dbReference>
<proteinExistence type="inferred from homology"/>
<evidence type="ECO:0000256" key="8">
    <source>
        <dbReference type="SAM" id="Phobius"/>
    </source>
</evidence>
<dbReference type="GO" id="GO:0003700">
    <property type="term" value="F:DNA-binding transcription factor activity"/>
    <property type="evidence" value="ECO:0007669"/>
    <property type="project" value="UniProtKB-UniRule"/>
</dbReference>
<keyword evidence="8" id="KW-1133">Transmembrane helix</keyword>
<evidence type="ECO:0000256" key="3">
    <source>
        <dbReference type="ARBA" id="ARBA00023015"/>
    </source>
</evidence>
<keyword evidence="5 7" id="KW-0804">Transcription</keyword>
<evidence type="ECO:0000256" key="7">
    <source>
        <dbReference type="RuleBase" id="RU367160"/>
    </source>
</evidence>
<evidence type="ECO:0000256" key="5">
    <source>
        <dbReference type="ARBA" id="ARBA00023163"/>
    </source>
</evidence>
<keyword evidence="8" id="KW-0472">Membrane</keyword>
<comment type="similarity">
    <text evidence="2 7">Belongs to the BBR/BPC family.</text>
</comment>
<organism evidence="9 10">
    <name type="scientific">Ricinus communis</name>
    <name type="common">Castor bean</name>
    <dbReference type="NCBI Taxonomy" id="3988"/>
    <lineage>
        <taxon>Eukaryota</taxon>
        <taxon>Viridiplantae</taxon>
        <taxon>Streptophyta</taxon>
        <taxon>Embryophyta</taxon>
        <taxon>Tracheophyta</taxon>
        <taxon>Spermatophyta</taxon>
        <taxon>Magnoliopsida</taxon>
        <taxon>eudicotyledons</taxon>
        <taxon>Gunneridae</taxon>
        <taxon>Pentapetalae</taxon>
        <taxon>rosids</taxon>
        <taxon>fabids</taxon>
        <taxon>Malpighiales</taxon>
        <taxon>Euphorbiaceae</taxon>
        <taxon>Acalyphoideae</taxon>
        <taxon>Acalypheae</taxon>
        <taxon>Ricinus</taxon>
    </lineage>
</organism>
<sequence>MSTKIHGARIAGRKMCQGAFKKVLKKLVAEETVVHFGCCRQKQCGGGDVLVDIGWVCALLAHFRGGLLAVAVAVAVVLLVLLVT</sequence>
<evidence type="ECO:0000256" key="2">
    <source>
        <dbReference type="ARBA" id="ARBA00007911"/>
    </source>
</evidence>
<dbReference type="GO" id="GO:0003677">
    <property type="term" value="F:DNA binding"/>
    <property type="evidence" value="ECO:0007669"/>
    <property type="project" value="UniProtKB-KW"/>
</dbReference>
<gene>
    <name evidence="9" type="ORF">RCOM_0733010</name>
</gene>
<dbReference type="AlphaFoldDB" id="B9S3E4"/>
<reference evidence="10" key="1">
    <citation type="journal article" date="2010" name="Nat. Biotechnol.">
        <title>Draft genome sequence of the oilseed species Ricinus communis.</title>
        <authorList>
            <person name="Chan A.P."/>
            <person name="Crabtree J."/>
            <person name="Zhao Q."/>
            <person name="Lorenzi H."/>
            <person name="Orvis J."/>
            <person name="Puiu D."/>
            <person name="Melake-Berhan A."/>
            <person name="Jones K.M."/>
            <person name="Redman J."/>
            <person name="Chen G."/>
            <person name="Cahoon E.B."/>
            <person name="Gedil M."/>
            <person name="Stanke M."/>
            <person name="Haas B.J."/>
            <person name="Wortman J.R."/>
            <person name="Fraser-Liggett C.M."/>
            <person name="Ravel J."/>
            <person name="Rabinowicz P.D."/>
        </authorList>
    </citation>
    <scope>NUCLEOTIDE SEQUENCE [LARGE SCALE GENOMIC DNA]</scope>
    <source>
        <strain evidence="10">cv. Hale</strain>
    </source>
</reference>
<comment type="subcellular location">
    <subcellularLocation>
        <location evidence="1 7">Nucleus</location>
    </subcellularLocation>
</comment>
<dbReference type="InParanoid" id="B9S3E4"/>
<keyword evidence="8" id="KW-0812">Transmembrane</keyword>
<keyword evidence="6 7" id="KW-0539">Nucleus</keyword>
<protein>
    <recommendedName>
        <fullName evidence="7">GAGA-binding transcriptional activator</fullName>
    </recommendedName>
</protein>
<keyword evidence="4 7" id="KW-0238">DNA-binding</keyword>
<keyword evidence="10" id="KW-1185">Reference proteome</keyword>